<dbReference type="PANTHER" id="PTHR24421:SF10">
    <property type="entry name" value="NITRATE_NITRITE SENSOR PROTEIN NARQ"/>
    <property type="match status" value="1"/>
</dbReference>
<keyword evidence="3" id="KW-0597">Phosphoprotein</keyword>
<feature type="transmembrane region" description="Helical" evidence="9">
    <location>
        <begin position="104"/>
        <end position="134"/>
    </location>
</feature>
<evidence type="ECO:0000256" key="9">
    <source>
        <dbReference type="SAM" id="Phobius"/>
    </source>
</evidence>
<keyword evidence="5" id="KW-0547">Nucleotide-binding</keyword>
<dbReference type="KEGG" id="kcm:ABWK59_08675"/>
<feature type="transmembrane region" description="Helical" evidence="9">
    <location>
        <begin position="12"/>
        <end position="35"/>
    </location>
</feature>
<reference evidence="11" key="1">
    <citation type="submission" date="2024-06" db="EMBL/GenBank/DDBJ databases">
        <title>The genome sequences of Kitasatospora sp. strain HUAS MG31.</title>
        <authorList>
            <person name="Mo P."/>
        </authorList>
    </citation>
    <scope>NUCLEOTIDE SEQUENCE</scope>
    <source>
        <strain evidence="11">HUAS MG31</strain>
    </source>
</reference>
<keyword evidence="6 11" id="KW-0418">Kinase</keyword>
<proteinExistence type="predicted"/>
<evidence type="ECO:0000256" key="7">
    <source>
        <dbReference type="ARBA" id="ARBA00022840"/>
    </source>
</evidence>
<evidence type="ECO:0000256" key="5">
    <source>
        <dbReference type="ARBA" id="ARBA00022741"/>
    </source>
</evidence>
<dbReference type="PANTHER" id="PTHR24421">
    <property type="entry name" value="NITRATE/NITRITE SENSOR PROTEIN NARX-RELATED"/>
    <property type="match status" value="1"/>
</dbReference>
<dbReference type="InterPro" id="IPR036890">
    <property type="entry name" value="HATPase_C_sf"/>
</dbReference>
<feature type="transmembrane region" description="Helical" evidence="9">
    <location>
        <begin position="47"/>
        <end position="70"/>
    </location>
</feature>
<keyword evidence="9" id="KW-0472">Membrane</keyword>
<keyword evidence="9" id="KW-0812">Transmembrane</keyword>
<dbReference type="InterPro" id="IPR050482">
    <property type="entry name" value="Sensor_HK_TwoCompSys"/>
</dbReference>
<evidence type="ECO:0000259" key="10">
    <source>
        <dbReference type="Pfam" id="PF07730"/>
    </source>
</evidence>
<comment type="catalytic activity">
    <reaction evidence="1">
        <text>ATP + protein L-histidine = ADP + protein N-phospho-L-histidine.</text>
        <dbReference type="EC" id="2.7.13.3"/>
    </reaction>
</comment>
<dbReference type="InterPro" id="IPR011712">
    <property type="entry name" value="Sig_transdc_His_kin_sub3_dim/P"/>
</dbReference>
<evidence type="ECO:0000256" key="4">
    <source>
        <dbReference type="ARBA" id="ARBA00022679"/>
    </source>
</evidence>
<feature type="domain" description="Signal transduction histidine kinase subgroup 3 dimerisation and phosphoacceptor" evidence="10">
    <location>
        <begin position="202"/>
        <end position="267"/>
    </location>
</feature>
<dbReference type="CDD" id="cd16917">
    <property type="entry name" value="HATPase_UhpB-NarQ-NarX-like"/>
    <property type="match status" value="1"/>
</dbReference>
<dbReference type="Pfam" id="PF07730">
    <property type="entry name" value="HisKA_3"/>
    <property type="match status" value="1"/>
</dbReference>
<evidence type="ECO:0000256" key="8">
    <source>
        <dbReference type="ARBA" id="ARBA00023012"/>
    </source>
</evidence>
<dbReference type="GO" id="GO:0016020">
    <property type="term" value="C:membrane"/>
    <property type="evidence" value="ECO:0007669"/>
    <property type="project" value="InterPro"/>
</dbReference>
<dbReference type="Gene3D" id="3.30.565.10">
    <property type="entry name" value="Histidine kinase-like ATPase, C-terminal domain"/>
    <property type="match status" value="1"/>
</dbReference>
<name>A0AAU8JRT0_9ACTN</name>
<keyword evidence="7" id="KW-0067">ATP-binding</keyword>
<evidence type="ECO:0000256" key="3">
    <source>
        <dbReference type="ARBA" id="ARBA00022553"/>
    </source>
</evidence>
<dbReference type="GO" id="GO:0046983">
    <property type="term" value="F:protein dimerization activity"/>
    <property type="evidence" value="ECO:0007669"/>
    <property type="project" value="InterPro"/>
</dbReference>
<evidence type="ECO:0000313" key="11">
    <source>
        <dbReference type="EMBL" id="XCM78998.1"/>
    </source>
</evidence>
<evidence type="ECO:0000256" key="2">
    <source>
        <dbReference type="ARBA" id="ARBA00012438"/>
    </source>
</evidence>
<dbReference type="GO" id="GO:0005524">
    <property type="term" value="F:ATP binding"/>
    <property type="evidence" value="ECO:0007669"/>
    <property type="project" value="UniProtKB-KW"/>
</dbReference>
<dbReference type="GO" id="GO:0000155">
    <property type="term" value="F:phosphorelay sensor kinase activity"/>
    <property type="evidence" value="ECO:0007669"/>
    <property type="project" value="InterPro"/>
</dbReference>
<dbReference type="AlphaFoldDB" id="A0AAU8JRT0"/>
<dbReference type="RefSeq" id="WP_354639315.1">
    <property type="nucleotide sequence ID" value="NZ_CP159872.1"/>
</dbReference>
<protein>
    <recommendedName>
        <fullName evidence="2">histidine kinase</fullName>
        <ecNumber evidence="2">2.7.13.3</ecNumber>
    </recommendedName>
</protein>
<keyword evidence="4" id="KW-0808">Transferase</keyword>
<evidence type="ECO:0000256" key="1">
    <source>
        <dbReference type="ARBA" id="ARBA00000085"/>
    </source>
</evidence>
<dbReference type="EMBL" id="CP159872">
    <property type="protein sequence ID" value="XCM78998.1"/>
    <property type="molecule type" value="Genomic_DNA"/>
</dbReference>
<keyword evidence="8" id="KW-0902">Two-component regulatory system</keyword>
<sequence length="403" mass="42142">MSALIGRRAALRWVHLVLGGALLMPYWLLSLVVLGTLFHRDDPLHTVLVQFAALGTSLPLAAVTALVPVVRVLEATAARALCAGAAGELAVVPSRAWEARRRTAAWFVLHVLLGGVVAGMSLAIPPAVVTLLFFPVPEWRLLWFGPDPLPSSVLAAGLVLLLVLANAGAGALLAYAAPRLLGPTPGERLAAAERRAVELAHRNRLARELHDSVGHALSAVTIQAAAAGRVLRSDPAVAAEALAAIEETARAAVAELDTVLGLLREEDRPEQPGGGPTLAGLAVLLRQTERSGVTVAARFGPGLADLPEAVSREAYRIVQEGLTNVLRHAGPVDAALRLERRDGRLEVELTNPVGAARPSRPGGGRGLRGIAERATALRGHCEAGPVDGGRGWRLAARLPDTAT</sequence>
<gene>
    <name evidence="11" type="ORF">ABWK59_08675</name>
</gene>
<feature type="transmembrane region" description="Helical" evidence="9">
    <location>
        <begin position="154"/>
        <end position="175"/>
    </location>
</feature>
<evidence type="ECO:0000256" key="6">
    <source>
        <dbReference type="ARBA" id="ARBA00022777"/>
    </source>
</evidence>
<accession>A0AAU8JRT0</accession>
<dbReference type="EC" id="2.7.13.3" evidence="2"/>
<dbReference type="Gene3D" id="1.20.5.1930">
    <property type="match status" value="1"/>
</dbReference>
<keyword evidence="9" id="KW-1133">Transmembrane helix</keyword>
<organism evidence="11">
    <name type="scientific">Kitasatospora camelliae</name>
    <dbReference type="NCBI Taxonomy" id="3156397"/>
    <lineage>
        <taxon>Bacteria</taxon>
        <taxon>Bacillati</taxon>
        <taxon>Actinomycetota</taxon>
        <taxon>Actinomycetes</taxon>
        <taxon>Kitasatosporales</taxon>
        <taxon>Streptomycetaceae</taxon>
        <taxon>Kitasatospora</taxon>
    </lineage>
</organism>